<evidence type="ECO:0000256" key="3">
    <source>
        <dbReference type="ARBA" id="ARBA00023002"/>
    </source>
</evidence>
<keyword evidence="1" id="KW-0285">Flavoprotein</keyword>
<name>A0A6J7HJN5_9ZZZZ</name>
<dbReference type="SUPFAM" id="SSF51679">
    <property type="entry name" value="Bacterial luciferase-like"/>
    <property type="match status" value="1"/>
</dbReference>
<dbReference type="InterPro" id="IPR036661">
    <property type="entry name" value="Luciferase-like_sf"/>
</dbReference>
<accession>A0A6J7HJN5</accession>
<reference evidence="7" key="1">
    <citation type="submission" date="2020-05" db="EMBL/GenBank/DDBJ databases">
        <authorList>
            <person name="Chiriac C."/>
            <person name="Salcher M."/>
            <person name="Ghai R."/>
            <person name="Kavagutti S V."/>
        </authorList>
    </citation>
    <scope>NUCLEOTIDE SEQUENCE</scope>
</reference>
<evidence type="ECO:0000256" key="1">
    <source>
        <dbReference type="ARBA" id="ARBA00022630"/>
    </source>
</evidence>
<organism evidence="7">
    <name type="scientific">freshwater metagenome</name>
    <dbReference type="NCBI Taxonomy" id="449393"/>
    <lineage>
        <taxon>unclassified sequences</taxon>
        <taxon>metagenomes</taxon>
        <taxon>ecological metagenomes</taxon>
    </lineage>
</organism>
<dbReference type="PIRSF" id="PIRSF000337">
    <property type="entry name" value="NTA_MOA"/>
    <property type="match status" value="1"/>
</dbReference>
<dbReference type="EMBL" id="CAFBMK010000083">
    <property type="protein sequence ID" value="CAB4916370.1"/>
    <property type="molecule type" value="Genomic_DNA"/>
</dbReference>
<gene>
    <name evidence="7" type="ORF">UFOPK3564_01586</name>
</gene>
<dbReference type="InterPro" id="IPR016215">
    <property type="entry name" value="NTA_MOA"/>
</dbReference>
<evidence type="ECO:0000259" key="6">
    <source>
        <dbReference type="Pfam" id="PF00296"/>
    </source>
</evidence>
<dbReference type="GO" id="GO:0004497">
    <property type="term" value="F:monooxygenase activity"/>
    <property type="evidence" value="ECO:0007669"/>
    <property type="project" value="UniProtKB-KW"/>
</dbReference>
<evidence type="ECO:0000256" key="2">
    <source>
        <dbReference type="ARBA" id="ARBA00022643"/>
    </source>
</evidence>
<comment type="similarity">
    <text evidence="5">Belongs to the NtaA/SnaA/DszA monooxygenase family.</text>
</comment>
<dbReference type="PANTHER" id="PTHR30011">
    <property type="entry name" value="ALKANESULFONATE MONOOXYGENASE-RELATED"/>
    <property type="match status" value="1"/>
</dbReference>
<protein>
    <submittedName>
        <fullName evidence="7">Unannotated protein</fullName>
    </submittedName>
</protein>
<keyword evidence="3" id="KW-0560">Oxidoreductase</keyword>
<dbReference type="Gene3D" id="3.20.20.30">
    <property type="entry name" value="Luciferase-like domain"/>
    <property type="match status" value="1"/>
</dbReference>
<keyword evidence="4" id="KW-0503">Monooxygenase</keyword>
<dbReference type="GO" id="GO:0016705">
    <property type="term" value="F:oxidoreductase activity, acting on paired donors, with incorporation or reduction of molecular oxygen"/>
    <property type="evidence" value="ECO:0007669"/>
    <property type="project" value="InterPro"/>
</dbReference>
<dbReference type="AlphaFoldDB" id="A0A6J7HJN5"/>
<evidence type="ECO:0000256" key="5">
    <source>
        <dbReference type="ARBA" id="ARBA00033748"/>
    </source>
</evidence>
<sequence length="448" mass="48776">MPSPQILLAIQIANGYGAQPGAWRMPGVDPSAYTDMDTLVRYAQAAERGKIQLIFLADTAVLDVDLEQQAPHFATDPLVTLTSMARGTERIGVVATSSTTFNEPFTIARQFKALDVASHGRAGWNAVTTSMPAAAANFGRTIPPRSEKYARADEVVRAVQALWGSWEQDAWVRDVPGRRFADASKVAPVNVRGQYVATRGPLAIPPSEQGQPVVFQAGGGAQGLELAARYATGVYANPFSIEEGRAHRTELRRAAERVGRDPDEVKLFAGFMPSIATDRRAALDRRRMLDESVDLHQRVAYLGAMIGLRLQPEQLDLPLTREQLSVARPAPGDPRSARALQVAREGWTLRDVLAHGVIDYHPVVTGTAEDVADHMEQWFDAEACDGFSLAIDVYHDGIDAFVDGVVPLLQQRGIYHQDYAGTTLRDHLGAPPQYGLDPRLSPATAVAR</sequence>
<dbReference type="PANTHER" id="PTHR30011:SF16">
    <property type="entry name" value="C2H2 FINGER DOMAIN TRANSCRIPTION FACTOR (EUROFUNG)-RELATED"/>
    <property type="match status" value="1"/>
</dbReference>
<dbReference type="InterPro" id="IPR051260">
    <property type="entry name" value="Diverse_substr_monoxygenases"/>
</dbReference>
<feature type="domain" description="Luciferase-like" evidence="6">
    <location>
        <begin position="28"/>
        <end position="379"/>
    </location>
</feature>
<proteinExistence type="inferred from homology"/>
<dbReference type="InterPro" id="IPR011251">
    <property type="entry name" value="Luciferase-like_dom"/>
</dbReference>
<dbReference type="NCBIfam" id="TIGR03860">
    <property type="entry name" value="FMN_nitrolo"/>
    <property type="match status" value="1"/>
</dbReference>
<dbReference type="Pfam" id="PF00296">
    <property type="entry name" value="Bac_luciferase"/>
    <property type="match status" value="1"/>
</dbReference>
<evidence type="ECO:0000256" key="4">
    <source>
        <dbReference type="ARBA" id="ARBA00023033"/>
    </source>
</evidence>
<evidence type="ECO:0000313" key="7">
    <source>
        <dbReference type="EMBL" id="CAB4916370.1"/>
    </source>
</evidence>
<keyword evidence="2" id="KW-0288">FMN</keyword>